<keyword evidence="3" id="KW-0479">Metal-binding</keyword>
<evidence type="ECO:0000313" key="9">
    <source>
        <dbReference type="Proteomes" id="UP000398389"/>
    </source>
</evidence>
<dbReference type="Pfam" id="PF02668">
    <property type="entry name" value="TauD"/>
    <property type="match status" value="1"/>
</dbReference>
<reference evidence="8 9" key="1">
    <citation type="submission" date="2019-09" db="EMBL/GenBank/DDBJ databases">
        <authorList>
            <person name="Brejova B."/>
        </authorList>
    </citation>
    <scope>NUCLEOTIDE SEQUENCE [LARGE SCALE GENOMIC DNA]</scope>
</reference>
<dbReference type="InterPro" id="IPR003819">
    <property type="entry name" value="TauD/TfdA-like"/>
</dbReference>
<dbReference type="AlphaFoldDB" id="A0A5E8BTX9"/>
<evidence type="ECO:0000313" key="8">
    <source>
        <dbReference type="EMBL" id="VVT54079.1"/>
    </source>
</evidence>
<dbReference type="RefSeq" id="XP_031854502.1">
    <property type="nucleotide sequence ID" value="XM_031998611.1"/>
</dbReference>
<gene>
    <name evidence="8" type="ORF">SAPINGB_P003896</name>
</gene>
<keyword evidence="6" id="KW-0408">Iron</keyword>
<dbReference type="EMBL" id="CABVLU010000003">
    <property type="protein sequence ID" value="VVT54079.1"/>
    <property type="molecule type" value="Genomic_DNA"/>
</dbReference>
<protein>
    <recommendedName>
        <fullName evidence="7">TauD/TfdA-like domain-containing protein</fullName>
    </recommendedName>
</protein>
<evidence type="ECO:0000256" key="2">
    <source>
        <dbReference type="ARBA" id="ARBA00005896"/>
    </source>
</evidence>
<evidence type="ECO:0000256" key="3">
    <source>
        <dbReference type="ARBA" id="ARBA00022723"/>
    </source>
</evidence>
<accession>A0A5E8BTX9</accession>
<name>A0A5E8BTX9_9ASCO</name>
<keyword evidence="4" id="KW-0223">Dioxygenase</keyword>
<feature type="domain" description="TauD/TfdA-like" evidence="7">
    <location>
        <begin position="65"/>
        <end position="344"/>
    </location>
</feature>
<evidence type="ECO:0000259" key="7">
    <source>
        <dbReference type="Pfam" id="PF02668"/>
    </source>
</evidence>
<comment type="cofactor">
    <cofactor evidence="1">
        <name>Fe(2+)</name>
        <dbReference type="ChEBI" id="CHEBI:29033"/>
    </cofactor>
</comment>
<dbReference type="Proteomes" id="UP000398389">
    <property type="component" value="Unassembled WGS sequence"/>
</dbReference>
<dbReference type="InterPro" id="IPR051323">
    <property type="entry name" value="AtsK-like"/>
</dbReference>
<evidence type="ECO:0000256" key="1">
    <source>
        <dbReference type="ARBA" id="ARBA00001954"/>
    </source>
</evidence>
<keyword evidence="9" id="KW-1185">Reference proteome</keyword>
<dbReference type="SUPFAM" id="SSF51197">
    <property type="entry name" value="Clavaminate synthase-like"/>
    <property type="match status" value="1"/>
</dbReference>
<keyword evidence="5" id="KW-0560">Oxidoreductase</keyword>
<comment type="similarity">
    <text evidence="2">Belongs to the TfdA dioxygenase family.</text>
</comment>
<dbReference type="InterPro" id="IPR042098">
    <property type="entry name" value="TauD-like_sf"/>
</dbReference>
<evidence type="ECO:0000256" key="5">
    <source>
        <dbReference type="ARBA" id="ARBA00023002"/>
    </source>
</evidence>
<evidence type="ECO:0000256" key="4">
    <source>
        <dbReference type="ARBA" id="ARBA00022964"/>
    </source>
</evidence>
<dbReference type="GeneID" id="43582711"/>
<dbReference type="PANTHER" id="PTHR30468">
    <property type="entry name" value="ALPHA-KETOGLUTARATE-DEPENDENT SULFONATE DIOXYGENASE"/>
    <property type="match status" value="1"/>
</dbReference>
<dbReference type="GO" id="GO:0046872">
    <property type="term" value="F:metal ion binding"/>
    <property type="evidence" value="ECO:0007669"/>
    <property type="project" value="UniProtKB-KW"/>
</dbReference>
<dbReference type="OrthoDB" id="10257314at2759"/>
<dbReference type="Gene3D" id="3.60.130.10">
    <property type="entry name" value="Clavaminate synthase-like"/>
    <property type="match status" value="1"/>
</dbReference>
<organism evidence="8 9">
    <name type="scientific">Magnusiomyces paraingens</name>
    <dbReference type="NCBI Taxonomy" id="2606893"/>
    <lineage>
        <taxon>Eukaryota</taxon>
        <taxon>Fungi</taxon>
        <taxon>Dikarya</taxon>
        <taxon>Ascomycota</taxon>
        <taxon>Saccharomycotina</taxon>
        <taxon>Dipodascomycetes</taxon>
        <taxon>Dipodascales</taxon>
        <taxon>Dipodascaceae</taxon>
        <taxon>Magnusiomyces</taxon>
    </lineage>
</organism>
<evidence type="ECO:0000256" key="6">
    <source>
        <dbReference type="ARBA" id="ARBA00023004"/>
    </source>
</evidence>
<proteinExistence type="inferred from homology"/>
<dbReference type="GO" id="GO:0005737">
    <property type="term" value="C:cytoplasm"/>
    <property type="evidence" value="ECO:0007669"/>
    <property type="project" value="TreeGrafter"/>
</dbReference>
<dbReference type="GO" id="GO:0016706">
    <property type="term" value="F:2-oxoglutarate-dependent dioxygenase activity"/>
    <property type="evidence" value="ECO:0007669"/>
    <property type="project" value="TreeGrafter"/>
</dbReference>
<sequence length="399" mass="44855">MSSITDLEFTVSDQTKFPSRKNIEGPSPFWDKYTEGPSYIKPEDRQKPLVPSGKLDQKYSAFATDLSPLLGTTYDDNVKLTDILDNDELLKDLAIKISQRGVVVFKHQKDLTIPQQKELIQKLGILSGKPKGNGLHIHPSAPGAGIIGENGLVDPELSFITNRKKSKVFAQKYEEKTAAWGWHSDITFEPVPADYSSLRIFELPPTGGDTLWANGYALYEKLSPSLRSYFDTLTGTYSQPIFKENANEEYNLYSEERGAPENIGDDLKAIQPIVRTNPVTGWKTLFAVGHHFTKINEVNPLESQALKEFVWNILVQSHDIQVRHKWGKYDIAIWDNRSTYHTANPDIKLLGDVYRSGVRTVGIAERPYLDPNSITQTEGLQKLSTSENELADSLKKVSI</sequence>
<dbReference type="PANTHER" id="PTHR30468:SF10">
    <property type="entry name" value="TAUD_TFDA-LIKE DOMAIN-CONTAINING PROTEIN"/>
    <property type="match status" value="1"/>
</dbReference>